<organism evidence="2 3">
    <name type="scientific">Streblomastix strix</name>
    <dbReference type="NCBI Taxonomy" id="222440"/>
    <lineage>
        <taxon>Eukaryota</taxon>
        <taxon>Metamonada</taxon>
        <taxon>Preaxostyla</taxon>
        <taxon>Oxymonadida</taxon>
        <taxon>Streblomastigidae</taxon>
        <taxon>Streblomastix</taxon>
    </lineage>
</organism>
<evidence type="ECO:0000313" key="3">
    <source>
        <dbReference type="Proteomes" id="UP000324800"/>
    </source>
</evidence>
<comment type="caution">
    <text evidence="2">The sequence shown here is derived from an EMBL/GenBank/DDBJ whole genome shotgun (WGS) entry which is preliminary data.</text>
</comment>
<name>A0A5J4WNW8_9EUKA</name>
<proteinExistence type="predicted"/>
<accession>A0A5J4WNW8</accession>
<feature type="region of interest" description="Disordered" evidence="1">
    <location>
        <begin position="328"/>
        <end position="398"/>
    </location>
</feature>
<gene>
    <name evidence="2" type="ORF">EZS28_008570</name>
</gene>
<feature type="compositionally biased region" description="Polar residues" evidence="1">
    <location>
        <begin position="372"/>
        <end position="398"/>
    </location>
</feature>
<feature type="non-terminal residue" evidence="2">
    <location>
        <position position="1"/>
    </location>
</feature>
<dbReference type="AlphaFoldDB" id="A0A5J4WNW8"/>
<sequence>EISENYFEANFKGKVVQWFGTVVNQRAGKLELNVYPDDRQAGQANVILNFEKMKLDTYKLYEQMNQSGRLSDGTQFCLIGKHSKENTKKNFYNYWCDMPMFMLGIIKTIVDVTEPGMQHYAKEVQFQVLYPTIKNNKGDLQAISADEDSQLVQIYVSGEDQSNLQIIEQIQDHLQKNNDKQDICVHVQAASQDVDDKKIYCFPQEEYKFELLAILDVPIPNQVEVRNEIGTRRLPVVQAKQQPSPPNNFRTERTNLQIMNETNKAIQMKSGVGQNPQYGGGANVQDLRKSGLNITDDGAIHIPPANQSQQQAQQPVMNPVMRATGLQGQPLPQINKVPLGPQNYQPGPQSGIPKFGQPSPPPGQTFTPTGQNFTPPGQLNPNMNQWSQPGSQIQNPKR</sequence>
<evidence type="ECO:0000256" key="1">
    <source>
        <dbReference type="SAM" id="MobiDB-lite"/>
    </source>
</evidence>
<protein>
    <submittedName>
        <fullName evidence="2">Uncharacterized protein</fullName>
    </submittedName>
</protein>
<dbReference type="EMBL" id="SNRW01001566">
    <property type="protein sequence ID" value="KAA6395899.1"/>
    <property type="molecule type" value="Genomic_DNA"/>
</dbReference>
<reference evidence="2 3" key="1">
    <citation type="submission" date="2019-03" db="EMBL/GenBank/DDBJ databases">
        <title>Single cell metagenomics reveals metabolic interactions within the superorganism composed of flagellate Streblomastix strix and complex community of Bacteroidetes bacteria on its surface.</title>
        <authorList>
            <person name="Treitli S.C."/>
            <person name="Kolisko M."/>
            <person name="Husnik F."/>
            <person name="Keeling P."/>
            <person name="Hampl V."/>
        </authorList>
    </citation>
    <scope>NUCLEOTIDE SEQUENCE [LARGE SCALE GENOMIC DNA]</scope>
    <source>
        <strain evidence="2">ST1C</strain>
    </source>
</reference>
<dbReference type="Proteomes" id="UP000324800">
    <property type="component" value="Unassembled WGS sequence"/>
</dbReference>
<evidence type="ECO:0000313" key="2">
    <source>
        <dbReference type="EMBL" id="KAA6395899.1"/>
    </source>
</evidence>